<dbReference type="NCBIfam" id="TIGR00861">
    <property type="entry name" value="MIP"/>
    <property type="match status" value="1"/>
</dbReference>
<evidence type="ECO:0000313" key="10">
    <source>
        <dbReference type="EMBL" id="MBO3793912.1"/>
    </source>
</evidence>
<evidence type="ECO:0000256" key="1">
    <source>
        <dbReference type="ARBA" id="ARBA00004141"/>
    </source>
</evidence>
<accession>A0A165B3H8</accession>
<name>A0A165B3H8_BACIU</name>
<evidence type="ECO:0000313" key="12">
    <source>
        <dbReference type="Proteomes" id="UP000665181"/>
    </source>
</evidence>
<dbReference type="GO" id="GO:0015254">
    <property type="term" value="F:glycerol channel activity"/>
    <property type="evidence" value="ECO:0007669"/>
    <property type="project" value="TreeGrafter"/>
</dbReference>
<feature type="transmembrane region" description="Helical" evidence="8">
    <location>
        <begin position="37"/>
        <end position="55"/>
    </location>
</feature>
<keyword evidence="4 7" id="KW-0812">Transmembrane</keyword>
<dbReference type="InterPro" id="IPR022357">
    <property type="entry name" value="MIP_CS"/>
</dbReference>
<dbReference type="Pfam" id="PF00230">
    <property type="entry name" value="MIP"/>
    <property type="match status" value="1"/>
</dbReference>
<feature type="transmembrane region" description="Helical" evidence="8">
    <location>
        <begin position="242"/>
        <end position="260"/>
    </location>
</feature>
<keyword evidence="5 8" id="KW-1133">Transmembrane helix</keyword>
<comment type="similarity">
    <text evidence="2 7">Belongs to the MIP/aquaporin (TC 1.A.8) family.</text>
</comment>
<feature type="transmembrane region" description="Helical" evidence="8">
    <location>
        <begin position="6"/>
        <end position="25"/>
    </location>
</feature>
<feature type="transmembrane region" description="Helical" evidence="8">
    <location>
        <begin position="84"/>
        <end position="104"/>
    </location>
</feature>
<evidence type="ECO:0000313" key="11">
    <source>
        <dbReference type="Proteomes" id="UP000076442"/>
    </source>
</evidence>
<evidence type="ECO:0000256" key="5">
    <source>
        <dbReference type="ARBA" id="ARBA00022989"/>
    </source>
</evidence>
<dbReference type="Gene3D" id="1.20.1080.10">
    <property type="entry name" value="Glycerol uptake facilitator protein"/>
    <property type="match status" value="1"/>
</dbReference>
<evidence type="ECO:0000256" key="8">
    <source>
        <dbReference type="SAM" id="Phobius"/>
    </source>
</evidence>
<comment type="subcellular location">
    <subcellularLocation>
        <location evidence="1">Membrane</location>
        <topology evidence="1">Multi-pass membrane protein</topology>
    </subcellularLocation>
</comment>
<dbReference type="InterPro" id="IPR000425">
    <property type="entry name" value="MIP"/>
</dbReference>
<feature type="transmembrane region" description="Helical" evidence="8">
    <location>
        <begin position="163"/>
        <end position="184"/>
    </location>
</feature>
<dbReference type="PRINTS" id="PR00783">
    <property type="entry name" value="MINTRINSICP"/>
</dbReference>
<protein>
    <submittedName>
        <fullName evidence="9 10">Glycerol uptake facilitator protein</fullName>
    </submittedName>
</protein>
<dbReference type="InterPro" id="IPR050363">
    <property type="entry name" value="MIP/Aquaporin"/>
</dbReference>
<dbReference type="EMBL" id="LJZV01000002">
    <property type="protein sequence ID" value="KZD94672.1"/>
    <property type="molecule type" value="Genomic_DNA"/>
</dbReference>
<comment type="caution">
    <text evidence="10">The sequence shown here is derived from an EMBL/GenBank/DDBJ whole genome shotgun (WGS) entry which is preliminary data.</text>
</comment>
<sequence length="274" mass="28749">MTAFWGEVIGTMLLIIFGAGVCAGVNLKKSLSFQSGWIVVVFGWGLGVAMAAYAVGGISGAHLNPALTIALAFVGDFPWKEVPVYIAAQMIGAIIGAVIIYLHYLPHWKSTDDPAAKLGVFSTGPSIPHTFANVLSEVIGTFVLVLGILAIGANQFTEGLNPLIVGFLIVAIGISLGGTTGYAINPARDLGPRIAHAFLPIPGKGSSNWKYAWVPVVGPILGGSFGGVFYNAAFKGHITSSFWIVSVILVVVLLGLYIYTKSHSAKTLSNSKYI</sequence>
<evidence type="ECO:0000313" key="9">
    <source>
        <dbReference type="EMBL" id="KZD94672.1"/>
    </source>
</evidence>
<feature type="transmembrane region" description="Helical" evidence="8">
    <location>
        <begin position="211"/>
        <end position="230"/>
    </location>
</feature>
<dbReference type="PANTHER" id="PTHR43829:SF9">
    <property type="entry name" value="AQUAPORIN-9"/>
    <property type="match status" value="1"/>
</dbReference>
<dbReference type="InterPro" id="IPR023271">
    <property type="entry name" value="Aquaporin-like"/>
</dbReference>
<dbReference type="RefSeq" id="WP_042977692.1">
    <property type="nucleotide sequence ID" value="NZ_JAGFPW010000003.1"/>
</dbReference>
<evidence type="ECO:0000256" key="6">
    <source>
        <dbReference type="ARBA" id="ARBA00023136"/>
    </source>
</evidence>
<dbReference type="EMBL" id="JAGFPW010000003">
    <property type="protein sequence ID" value="MBO3793912.1"/>
    <property type="molecule type" value="Genomic_DNA"/>
</dbReference>
<dbReference type="PANTHER" id="PTHR43829">
    <property type="entry name" value="AQUAPORIN OR AQUAGLYCEROPORIN RELATED"/>
    <property type="match status" value="1"/>
</dbReference>
<feature type="transmembrane region" description="Helical" evidence="8">
    <location>
        <begin position="131"/>
        <end position="151"/>
    </location>
</feature>
<dbReference type="Proteomes" id="UP000665181">
    <property type="component" value="Unassembled WGS sequence"/>
</dbReference>
<dbReference type="SUPFAM" id="SSF81338">
    <property type="entry name" value="Aquaporin-like"/>
    <property type="match status" value="1"/>
</dbReference>
<evidence type="ECO:0000256" key="7">
    <source>
        <dbReference type="RuleBase" id="RU000477"/>
    </source>
</evidence>
<gene>
    <name evidence="10" type="primary">glpF</name>
    <name evidence="9" type="ORF">B4122_0429</name>
    <name evidence="10" type="ORF">J5227_06120</name>
</gene>
<dbReference type="AlphaFoldDB" id="A0A165B3H8"/>
<organism evidence="10 12">
    <name type="scientific">Bacillus subtilis</name>
    <dbReference type="NCBI Taxonomy" id="1423"/>
    <lineage>
        <taxon>Bacteria</taxon>
        <taxon>Bacillati</taxon>
        <taxon>Bacillota</taxon>
        <taxon>Bacilli</taxon>
        <taxon>Bacillales</taxon>
        <taxon>Bacillaceae</taxon>
        <taxon>Bacillus</taxon>
    </lineage>
</organism>
<reference evidence="9 11" key="1">
    <citation type="submission" date="2015-09" db="EMBL/GenBank/DDBJ databases">
        <title>Spore heat resistance.</title>
        <authorList>
            <person name="Boekhorst J."/>
            <person name="Berendsen E.M."/>
            <person name="Wells-Bennik M.H."/>
            <person name="Kuipers O.P."/>
        </authorList>
    </citation>
    <scope>NUCLEOTIDE SEQUENCE [LARGE SCALE GENOMIC DNA]</scope>
    <source>
        <strain evidence="9 11">B4122</strain>
    </source>
</reference>
<proteinExistence type="inferred from homology"/>
<dbReference type="Proteomes" id="UP000076442">
    <property type="component" value="Unassembled WGS sequence"/>
</dbReference>
<reference evidence="10" key="2">
    <citation type="submission" date="2021-03" db="EMBL/GenBank/DDBJ databases">
        <title>Isolation of Bacillus subtilis from fermented food sample.</title>
        <authorList>
            <person name="Lakshmanan V."/>
            <person name="Athira K."/>
            <person name="Rajagopal K."/>
        </authorList>
    </citation>
    <scope>NUCLEOTIDE SEQUENCE</scope>
    <source>
        <strain evidence="10">S1</strain>
    </source>
</reference>
<dbReference type="PROSITE" id="PS00221">
    <property type="entry name" value="MIP"/>
    <property type="match status" value="1"/>
</dbReference>
<evidence type="ECO:0000256" key="3">
    <source>
        <dbReference type="ARBA" id="ARBA00022448"/>
    </source>
</evidence>
<evidence type="ECO:0000256" key="2">
    <source>
        <dbReference type="ARBA" id="ARBA00006175"/>
    </source>
</evidence>
<evidence type="ECO:0000256" key="4">
    <source>
        <dbReference type="ARBA" id="ARBA00022692"/>
    </source>
</evidence>
<keyword evidence="3 7" id="KW-0813">Transport</keyword>
<keyword evidence="6 8" id="KW-0472">Membrane</keyword>
<dbReference type="GO" id="GO:0005886">
    <property type="term" value="C:plasma membrane"/>
    <property type="evidence" value="ECO:0007669"/>
    <property type="project" value="TreeGrafter"/>
</dbReference>